<evidence type="ECO:0000313" key="2">
    <source>
        <dbReference type="EMBL" id="MBB6477870.1"/>
    </source>
</evidence>
<dbReference type="GO" id="GO:0009236">
    <property type="term" value="P:cobalamin biosynthetic process"/>
    <property type="evidence" value="ECO:0007669"/>
    <property type="project" value="InterPro"/>
</dbReference>
<dbReference type="Pfam" id="PF02514">
    <property type="entry name" value="CobN-Mg_chel"/>
    <property type="match status" value="1"/>
</dbReference>
<comment type="caution">
    <text evidence="2">The sequence shown here is derived from an EMBL/GenBank/DDBJ whole genome shotgun (WGS) entry which is preliminary data.</text>
</comment>
<dbReference type="EC" id="6.6.1.2" evidence="2"/>
<dbReference type="GeneID" id="93486184"/>
<sequence length="1220" mass="134460">MKRVYWLTNIDSQADHVARALRSLREKNETIPAEVVRVKSGDATDFTPSSFQDAALVVMSFMGGQTLVEETLNVLNEYPDVPYLVLAHGPNPARPRGVEPETIEQMTKYLAYSGLRNIENLWRYLAHAFLHIGKGATAEPQQLRTDGLYYPGEEPYGTLAEFAAAHLDPDKYTVGFFFLRDDWLWGNLRFYNALIAEIECAGMNALPLFTHWGSGASKERTLETCVREYFYDADGKVVPDVVINNHRMSLRLGRANDPKFLEKLGVPTLQAYHSKQDEATWRANPAGLTPTEISATVAMIETDGILHGPVASHREVEPGGEPQREPWAYGLELLVRKAKRWATLRHKPNAAKKVAIVLHNYPANNTNIGCAADLDSGASLFRILQAMQKDGYDVGALPDTAAELWEEVLAHMTNDRRYLSETMQREATKIAGSDVIKYEKTLPASVVQKMNDTWGNAPGDAFVNNDEELLLPGLRRGNIYIALQPPRGFGEDPSAIIHSPTLAPTHHYLAYYHYLRDVFGADAFVHLGTHGSQEWLPGKQMGLSDECYSQITMDDMPNIYPYLTTIIGEGIQAKRRGQAALIGYLPAPTAQGGLYGDWEALAPLLDEYRHYKIYEPKHTASVVADIAALVEKLGMTEVFGTPTAETQEEYMLKVHNFLDDMESSETHTGLHILGEVPTGDELYALVRKLVAVAHGDVPSLVDALAEALDIPYADIAQKPLATPEELAQKRSVDRKAEELLQALAARDWQADTWRDLVADTPQSSALDAVLALITESILPKIQGVGQELTNLVAALSGVMVPAGPGGSAASGNLEVLPTGRNFYGIDPTKMPSATAWKLGTALGDALLEQYVAEEGKYPEQVGIIVWAGPNLRSNGQCVAEILYLLGVKPVWRAETGRVERLEVLPLNELGRPRIDVTARISGLVRDSLPQAVALINQAVALVADLDEPTNINFVKKHIEADAAELAAAGTDPAAALKEARYRVFGCPPGAYGAGVGNVLDEKNWENESDLADAYLAWGGYAYDENGMAHASKEAFAQRLKTLDVTVKNEDTSDLNLMSSDDFNAYHGGMVAASRALGGKAPRSYVGDSSQRSRVQVRTLAEEFQRVVQSEALNPKYIKGMMEHGYKGALELAKRAMLSYSWDATSGVMNDALYNRITESYVLDPEVREWMQKVNPWALHEISETMLEARQRGMWNAPEEMLAELRDIYLATEGDLEERSE</sequence>
<reference evidence="2 3" key="1">
    <citation type="submission" date="2020-08" db="EMBL/GenBank/DDBJ databases">
        <title>Genomic Encyclopedia of Type Strains, Phase IV (KMG-IV): sequencing the most valuable type-strain genomes for metagenomic binning, comparative biology and taxonomic classification.</title>
        <authorList>
            <person name="Goeker M."/>
        </authorList>
    </citation>
    <scope>NUCLEOTIDE SEQUENCE [LARGE SCALE GENOMIC DNA]</scope>
    <source>
        <strain evidence="2 3">DSM 21255</strain>
    </source>
</reference>
<name>A0A841R469_9FIRM</name>
<organism evidence="2 3">
    <name type="scientific">Negativicoccus succinicivorans</name>
    <dbReference type="NCBI Taxonomy" id="620903"/>
    <lineage>
        <taxon>Bacteria</taxon>
        <taxon>Bacillati</taxon>
        <taxon>Bacillota</taxon>
        <taxon>Negativicutes</taxon>
        <taxon>Veillonellales</taxon>
        <taxon>Veillonellaceae</taxon>
        <taxon>Negativicoccus</taxon>
    </lineage>
</organism>
<dbReference type="CDD" id="cd10150">
    <property type="entry name" value="CobN_like"/>
    <property type="match status" value="1"/>
</dbReference>
<dbReference type="GO" id="GO:0051116">
    <property type="term" value="F:cobaltochelatase activity"/>
    <property type="evidence" value="ECO:0007669"/>
    <property type="project" value="UniProtKB-EC"/>
</dbReference>
<feature type="domain" description="CobN/magnesium chelatase" evidence="1">
    <location>
        <begin position="108"/>
        <end position="1200"/>
    </location>
</feature>
<protein>
    <submittedName>
        <fullName evidence="2">Cobaltochelatase CobN</fullName>
        <ecNumber evidence="2">6.6.1.2</ecNumber>
    </submittedName>
</protein>
<dbReference type="PANTHER" id="PTHR44119">
    <property type="entry name" value="MAGNESIUM-CHELATASE SUBUNIT CHLH, CHLOROPLASTIC"/>
    <property type="match status" value="1"/>
</dbReference>
<dbReference type="EMBL" id="JACHHI010000003">
    <property type="protein sequence ID" value="MBB6477870.1"/>
    <property type="molecule type" value="Genomic_DNA"/>
</dbReference>
<keyword evidence="2" id="KW-0436">Ligase</keyword>
<proteinExistence type="predicted"/>
<keyword evidence="3" id="KW-1185">Reference proteome</keyword>
<dbReference type="OrthoDB" id="9757976at2"/>
<dbReference type="RefSeq" id="WP_159822855.1">
    <property type="nucleotide sequence ID" value="NZ_CABWNB010000002.1"/>
</dbReference>
<dbReference type="NCBIfam" id="TIGR02257">
    <property type="entry name" value="cobalto_cobN"/>
    <property type="match status" value="1"/>
</dbReference>
<dbReference type="AlphaFoldDB" id="A0A841R469"/>
<gene>
    <name evidence="2" type="ORF">HNR45_000903</name>
</gene>
<accession>A0A841R469</accession>
<evidence type="ECO:0000259" key="1">
    <source>
        <dbReference type="Pfam" id="PF02514"/>
    </source>
</evidence>
<dbReference type="PANTHER" id="PTHR44119:SF4">
    <property type="entry name" value="AEROBIC COBALTOCHELATASE SUBUNIT COBN"/>
    <property type="match status" value="1"/>
</dbReference>
<evidence type="ECO:0000313" key="3">
    <source>
        <dbReference type="Proteomes" id="UP000591941"/>
    </source>
</evidence>
<dbReference type="InterPro" id="IPR011953">
    <property type="entry name" value="Cobalto_CobN"/>
</dbReference>
<dbReference type="Proteomes" id="UP000591941">
    <property type="component" value="Unassembled WGS sequence"/>
</dbReference>
<dbReference type="InterPro" id="IPR003672">
    <property type="entry name" value="CobN/Mg_chltase"/>
</dbReference>